<dbReference type="EMBL" id="AOKG01001902">
    <property type="protein sequence ID" value="EPN42251.1"/>
    <property type="molecule type" value="Genomic_DNA"/>
</dbReference>
<name>S6UK58_PSESF</name>
<protein>
    <submittedName>
        <fullName evidence="1">Glycosyl transferase, group 1 family protein PslF</fullName>
    </submittedName>
</protein>
<reference evidence="1 2" key="1">
    <citation type="journal article" date="2013" name="PLoS Pathog.">
        <title>Genomic analysis of the Kiwifruit pathogen Pseudomonas syringae pv. actinidiae provides insight into the origins of an emergent plant disease.</title>
        <authorList>
            <person name="McCann H.C."/>
            <person name="Rikkerink E.H."/>
            <person name="Bertels F."/>
            <person name="Fiers M."/>
            <person name="Lu A."/>
            <person name="Rees-George J."/>
            <person name="Andersen M.T."/>
            <person name="Gleave A.P."/>
            <person name="Haubold B."/>
            <person name="Wohlers M.W."/>
            <person name="Guttman D.S."/>
            <person name="Wang P.W."/>
            <person name="Straub C."/>
            <person name="Vanneste J.L."/>
            <person name="Rainey P.B."/>
            <person name="Templeton M.D."/>
        </authorList>
    </citation>
    <scope>NUCLEOTIDE SEQUENCE [LARGE SCALE GENOMIC DNA]</scope>
    <source>
        <strain evidence="1 2">ICMP 18807</strain>
    </source>
</reference>
<dbReference type="Proteomes" id="UP000015729">
    <property type="component" value="Unassembled WGS sequence"/>
</dbReference>
<gene>
    <name evidence="1" type="ORF">A244_27769</name>
</gene>
<organism evidence="1 2">
    <name type="scientific">Pseudomonas syringae pv. actinidiae ICMP 18807</name>
    <dbReference type="NCBI Taxonomy" id="1194404"/>
    <lineage>
        <taxon>Bacteria</taxon>
        <taxon>Pseudomonadati</taxon>
        <taxon>Pseudomonadota</taxon>
        <taxon>Gammaproteobacteria</taxon>
        <taxon>Pseudomonadales</taxon>
        <taxon>Pseudomonadaceae</taxon>
        <taxon>Pseudomonas</taxon>
        <taxon>Pseudomonas syringae</taxon>
    </lineage>
</organism>
<evidence type="ECO:0000313" key="2">
    <source>
        <dbReference type="Proteomes" id="UP000015729"/>
    </source>
</evidence>
<proteinExistence type="predicted"/>
<keyword evidence="1" id="KW-0808">Transferase</keyword>
<dbReference type="AlphaFoldDB" id="S6UK58"/>
<sequence length="30" mass="3229">MRIALLAPLPPEQNGIADYAGHLRQALEGL</sequence>
<comment type="caution">
    <text evidence="1">The sequence shown here is derived from an EMBL/GenBank/DDBJ whole genome shotgun (WGS) entry which is preliminary data.</text>
</comment>
<dbReference type="GO" id="GO:0016740">
    <property type="term" value="F:transferase activity"/>
    <property type="evidence" value="ECO:0007669"/>
    <property type="project" value="UniProtKB-KW"/>
</dbReference>
<feature type="non-terminal residue" evidence="1">
    <location>
        <position position="30"/>
    </location>
</feature>
<evidence type="ECO:0000313" key="1">
    <source>
        <dbReference type="EMBL" id="EPN42251.1"/>
    </source>
</evidence>
<accession>S6UK58</accession>